<keyword evidence="3" id="KW-1185">Reference proteome</keyword>
<dbReference type="Proteomes" id="UP000541347">
    <property type="component" value="Unassembled WGS sequence"/>
</dbReference>
<evidence type="ECO:0000313" key="3">
    <source>
        <dbReference type="Proteomes" id="UP000541347"/>
    </source>
</evidence>
<dbReference type="Gene3D" id="1.10.10.60">
    <property type="entry name" value="Homeodomain-like"/>
    <property type="match status" value="1"/>
</dbReference>
<dbReference type="EMBL" id="JAABLP010000001">
    <property type="protein sequence ID" value="NBN62059.1"/>
    <property type="molecule type" value="Genomic_DNA"/>
</dbReference>
<dbReference type="InterPro" id="IPR048683">
    <property type="entry name" value="Sf6_terminase"/>
</dbReference>
<feature type="region of interest" description="Disordered" evidence="1">
    <location>
        <begin position="168"/>
        <end position="206"/>
    </location>
</feature>
<reference evidence="2 3" key="1">
    <citation type="submission" date="2020-01" db="EMBL/GenBank/DDBJ databases">
        <authorList>
            <person name="Peng S.Y."/>
            <person name="Li J."/>
            <person name="Wang M."/>
            <person name="Wang L."/>
            <person name="Wang C.Q."/>
            <person name="Wang J.R."/>
        </authorList>
    </citation>
    <scope>NUCLEOTIDE SEQUENCE [LARGE SCALE GENOMIC DNA]</scope>
    <source>
        <strain evidence="2 3">XCT-34</strain>
    </source>
</reference>
<protein>
    <recommendedName>
        <fullName evidence="4">TIGR02444 family protein</fullName>
    </recommendedName>
</protein>
<evidence type="ECO:0000256" key="1">
    <source>
        <dbReference type="SAM" id="MobiDB-lite"/>
    </source>
</evidence>
<dbReference type="Pfam" id="PF20901">
    <property type="entry name" value="Sf6_terminase"/>
    <property type="match status" value="1"/>
</dbReference>
<sequence length="206" mass="22672">MTSRLTAPRVAKRADCNVLTPEKWGWILALYGEGETLLTICRDYDWSPDSLALLQQWCGAPDRRADWQKAERLHAHASVELSHLIAEDPEGLMVDPARAKLAVQNRRQTAAQLDPERFGAKLQVQHDHKVSLRVALEAAESRLALPVRDLQRDPAAHAIDITPVSTLTATDTQSAAPASARPVPPPAVPLDRPATRRDLDPLGLLD</sequence>
<organism evidence="2 3">
    <name type="scientific">Pannonibacter tanglangensis</name>
    <dbReference type="NCBI Taxonomy" id="2750084"/>
    <lineage>
        <taxon>Bacteria</taxon>
        <taxon>Pseudomonadati</taxon>
        <taxon>Pseudomonadota</taxon>
        <taxon>Alphaproteobacteria</taxon>
        <taxon>Hyphomicrobiales</taxon>
        <taxon>Stappiaceae</taxon>
        <taxon>Pannonibacter</taxon>
    </lineage>
</organism>
<proteinExistence type="predicted"/>
<evidence type="ECO:0008006" key="4">
    <source>
        <dbReference type="Google" id="ProtNLM"/>
    </source>
</evidence>
<gene>
    <name evidence="2" type="ORF">GWI71_00030</name>
</gene>
<comment type="caution">
    <text evidence="2">The sequence shown here is derived from an EMBL/GenBank/DDBJ whole genome shotgun (WGS) entry which is preliminary data.</text>
</comment>
<accession>A0ABW9ZB45</accession>
<dbReference type="RefSeq" id="WP_161672693.1">
    <property type="nucleotide sequence ID" value="NZ_JAABLP010000001.1"/>
</dbReference>
<evidence type="ECO:0000313" key="2">
    <source>
        <dbReference type="EMBL" id="NBN62059.1"/>
    </source>
</evidence>
<name>A0ABW9ZB45_9HYPH</name>